<evidence type="ECO:0000313" key="2">
    <source>
        <dbReference type="Proteomes" id="UP000319716"/>
    </source>
</evidence>
<sequence>MRDETATLAISFFSFRSEKVAQILSENVRTPMQHSVKLHRL</sequence>
<comment type="caution">
    <text evidence="1">The sequence shown here is derived from an EMBL/GenBank/DDBJ whole genome shotgun (WGS) entry which is preliminary data.</text>
</comment>
<evidence type="ECO:0000313" key="1">
    <source>
        <dbReference type="EMBL" id="GAY79103.1"/>
    </source>
</evidence>
<dbReference type="Proteomes" id="UP000319716">
    <property type="component" value="Unassembled WGS sequence"/>
</dbReference>
<dbReference type="AlphaFoldDB" id="A0A4Y1ZJM8"/>
<proteinExistence type="predicted"/>
<name>A0A4Y1ZJM8_9BACL</name>
<dbReference type="EMBL" id="BEXB01000090">
    <property type="protein sequence ID" value="GAY79103.1"/>
    <property type="molecule type" value="Genomic_DNA"/>
</dbReference>
<protein>
    <submittedName>
        <fullName evidence="1">Uncharacterized protein</fullName>
    </submittedName>
</protein>
<accession>A0A4Y1ZJM8</accession>
<gene>
    <name evidence="1" type="ORF">NBRC111894_4657</name>
</gene>
<organism evidence="1 2">
    <name type="scientific">Sporolactobacillus inulinus</name>
    <dbReference type="NCBI Taxonomy" id="2078"/>
    <lineage>
        <taxon>Bacteria</taxon>
        <taxon>Bacillati</taxon>
        <taxon>Bacillota</taxon>
        <taxon>Bacilli</taxon>
        <taxon>Bacillales</taxon>
        <taxon>Sporolactobacillaceae</taxon>
        <taxon>Sporolactobacillus</taxon>
    </lineage>
</organism>
<reference evidence="1 2" key="1">
    <citation type="submission" date="2017-11" db="EMBL/GenBank/DDBJ databases">
        <title>Draft Genome Sequence of Sporolactobacillus inulinus NBRC 111894 Isolated from Koso, a Japanese Sugar-Vegetable Fermented Beverage.</title>
        <authorList>
            <person name="Chiou T.Y."/>
            <person name="Oshima K."/>
            <person name="Suda W."/>
            <person name="Hattori M."/>
            <person name="Takahashi T."/>
        </authorList>
    </citation>
    <scope>NUCLEOTIDE SEQUENCE [LARGE SCALE GENOMIC DNA]</scope>
    <source>
        <strain evidence="1 2">NBRC111894</strain>
    </source>
</reference>